<name>A0A8X6IGU2_9ARAC</name>
<keyword evidence="2" id="KW-1185">Reference proteome</keyword>
<dbReference type="AlphaFoldDB" id="A0A8X6IGU2"/>
<comment type="caution">
    <text evidence="1">The sequence shown here is derived from an EMBL/GenBank/DDBJ whole genome shotgun (WGS) entry which is preliminary data.</text>
</comment>
<sequence length="101" mass="11665">MLSSYQTFYASAGKNINAFDGEVEAFSLETTIDPSLQIREVYPAVRFISTYHWFSKRPLFIRGSPMSRTYSMLAEEKQEISDTAASLEMRMQISSHERVQR</sequence>
<accession>A0A8X6IGU2</accession>
<dbReference type="Proteomes" id="UP000886998">
    <property type="component" value="Unassembled WGS sequence"/>
</dbReference>
<reference evidence="1" key="1">
    <citation type="submission" date="2020-08" db="EMBL/GenBank/DDBJ databases">
        <title>Multicomponent nature underlies the extraordinary mechanical properties of spider dragline silk.</title>
        <authorList>
            <person name="Kono N."/>
            <person name="Nakamura H."/>
            <person name="Mori M."/>
            <person name="Yoshida Y."/>
            <person name="Ohtoshi R."/>
            <person name="Malay A.D."/>
            <person name="Moran D.A.P."/>
            <person name="Tomita M."/>
            <person name="Numata K."/>
            <person name="Arakawa K."/>
        </authorList>
    </citation>
    <scope>NUCLEOTIDE SEQUENCE</scope>
</reference>
<dbReference type="EMBL" id="BMAV01025760">
    <property type="protein sequence ID" value="GFS44461.1"/>
    <property type="molecule type" value="Genomic_DNA"/>
</dbReference>
<proteinExistence type="predicted"/>
<protein>
    <submittedName>
        <fullName evidence="1">Uncharacterized protein</fullName>
    </submittedName>
</protein>
<organism evidence="1 2">
    <name type="scientific">Trichonephila inaurata madagascariensis</name>
    <dbReference type="NCBI Taxonomy" id="2747483"/>
    <lineage>
        <taxon>Eukaryota</taxon>
        <taxon>Metazoa</taxon>
        <taxon>Ecdysozoa</taxon>
        <taxon>Arthropoda</taxon>
        <taxon>Chelicerata</taxon>
        <taxon>Arachnida</taxon>
        <taxon>Araneae</taxon>
        <taxon>Araneomorphae</taxon>
        <taxon>Entelegynae</taxon>
        <taxon>Araneoidea</taxon>
        <taxon>Nephilidae</taxon>
        <taxon>Trichonephila</taxon>
        <taxon>Trichonephila inaurata</taxon>
    </lineage>
</organism>
<gene>
    <name evidence="1" type="ORF">TNIN_67241</name>
</gene>
<evidence type="ECO:0000313" key="1">
    <source>
        <dbReference type="EMBL" id="GFS44461.1"/>
    </source>
</evidence>
<evidence type="ECO:0000313" key="2">
    <source>
        <dbReference type="Proteomes" id="UP000886998"/>
    </source>
</evidence>